<feature type="region of interest" description="Disordered" evidence="1">
    <location>
        <begin position="195"/>
        <end position="362"/>
    </location>
</feature>
<feature type="compositionally biased region" description="Polar residues" evidence="1">
    <location>
        <begin position="1"/>
        <end position="15"/>
    </location>
</feature>
<feature type="region of interest" description="Disordered" evidence="1">
    <location>
        <begin position="430"/>
        <end position="465"/>
    </location>
</feature>
<organism evidence="2 3">
    <name type="scientific">Mortierella alpina</name>
    <name type="common">Oleaginous fungus</name>
    <name type="synonym">Mortierella renispora</name>
    <dbReference type="NCBI Taxonomy" id="64518"/>
    <lineage>
        <taxon>Eukaryota</taxon>
        <taxon>Fungi</taxon>
        <taxon>Fungi incertae sedis</taxon>
        <taxon>Mucoromycota</taxon>
        <taxon>Mortierellomycotina</taxon>
        <taxon>Mortierellomycetes</taxon>
        <taxon>Mortierellales</taxon>
        <taxon>Mortierellaceae</taxon>
        <taxon>Mortierella</taxon>
    </lineage>
</organism>
<feature type="compositionally biased region" description="Basic and acidic residues" evidence="1">
    <location>
        <begin position="430"/>
        <end position="448"/>
    </location>
</feature>
<feature type="compositionally biased region" description="Low complexity" evidence="1">
    <location>
        <begin position="195"/>
        <end position="210"/>
    </location>
</feature>
<dbReference type="EMBL" id="JAIFTL010000025">
    <property type="protein sequence ID" value="KAG9326153.1"/>
    <property type="molecule type" value="Genomic_DNA"/>
</dbReference>
<feature type="compositionally biased region" description="Polar residues" evidence="1">
    <location>
        <begin position="232"/>
        <end position="271"/>
    </location>
</feature>
<dbReference type="AlphaFoldDB" id="A0A9P8CZ07"/>
<feature type="compositionally biased region" description="Basic and acidic residues" evidence="1">
    <location>
        <begin position="501"/>
        <end position="530"/>
    </location>
</feature>
<comment type="caution">
    <text evidence="2">The sequence shown here is derived from an EMBL/GenBank/DDBJ whole genome shotgun (WGS) entry which is preliminary data.</text>
</comment>
<feature type="compositionally biased region" description="Low complexity" evidence="1">
    <location>
        <begin position="340"/>
        <end position="349"/>
    </location>
</feature>
<dbReference type="InterPro" id="IPR038398">
    <property type="entry name" value="NCD2_sf"/>
</dbReference>
<evidence type="ECO:0000313" key="3">
    <source>
        <dbReference type="Proteomes" id="UP000717515"/>
    </source>
</evidence>
<accession>A0A9P8CZ07</accession>
<feature type="compositionally biased region" description="Polar residues" evidence="1">
    <location>
        <begin position="297"/>
        <end position="308"/>
    </location>
</feature>
<sequence length="707" mass="77408">MATHQSPANAANGTELQLAAPLDDPQSPILPPSDPDFDSNEEQQPPTPTPPPTGTLPVALVPHAQEPPPMAQPTNRTLHVPAPLRRNNSSSFSAFSEIPSLPAFLNNCNLSQYLQSFNDAGAADDALPLMIDFDDDELRSIMEAIPMKPFHAVTFRKGIRELRERSRLGSMHFDNSQTSFMQVEPHSTLHYSHSQFFQQHSQHSQPSLSQNSYPSQTSINSSQPARGVSFHYQGNNAQPPSLYRQPSKSSAQPTSQSQMPTPSQLLQSGSVYQYVGPAPRSMMSNQPAQPVPLFSEDQPNLQRSNSKNEPSRAVKRRRSSSETPLDAALGGTSPVLPEPSSFYSNSSSSWTGTPNTLPGSQQDQATREMIMHQALIYGKHSSRSLTKYEDAINRAAQTLALEEPGLLANKGQLWNRAKAKLLEEDYDYKRGRSRSKLPEASKKRDVKQSKTALMQKREANASHAATARIRRISSLGEQMHRKTAEREALLAQLLRLESPEYKQARPHTYEGEAQQARDRLGEVETERTSISKELASLKNKERKHQWYEKRKKNQQHNENGETTSEQDDRAAEADVDAETDTTVDPEGDASQRSLSGKPQAAAAMAALQQAAQQTPVPASTSTAASAATKGTSSKAPKLEPARIAVPTSATTRLVTPIVASMAPADASMTTTTTTATVAPADAKGPTPRTRKRKDIFRTSEYSPGLKS</sequence>
<feature type="compositionally biased region" description="Low complexity" evidence="1">
    <location>
        <begin position="666"/>
        <end position="682"/>
    </location>
</feature>
<dbReference type="Proteomes" id="UP000717515">
    <property type="component" value="Unassembled WGS sequence"/>
</dbReference>
<evidence type="ECO:0000256" key="1">
    <source>
        <dbReference type="SAM" id="MobiDB-lite"/>
    </source>
</evidence>
<evidence type="ECO:0000313" key="2">
    <source>
        <dbReference type="EMBL" id="KAG9326153.1"/>
    </source>
</evidence>
<feature type="region of interest" description="Disordered" evidence="1">
    <location>
        <begin position="666"/>
        <end position="707"/>
    </location>
</feature>
<reference evidence="2" key="1">
    <citation type="submission" date="2021-07" db="EMBL/GenBank/DDBJ databases">
        <title>Draft genome of Mortierella alpina, strain LL118, isolated from an aspen leaf litter sample.</title>
        <authorList>
            <person name="Yang S."/>
            <person name="Vinatzer B.A."/>
        </authorList>
    </citation>
    <scope>NUCLEOTIDE SEQUENCE</scope>
    <source>
        <strain evidence="2">LL118</strain>
    </source>
</reference>
<feature type="region of interest" description="Disordered" evidence="1">
    <location>
        <begin position="1"/>
        <end position="74"/>
    </location>
</feature>
<protein>
    <submittedName>
        <fullName evidence="2">Uncharacterized protein</fullName>
    </submittedName>
</protein>
<feature type="compositionally biased region" description="Polar residues" evidence="1">
    <location>
        <begin position="350"/>
        <end position="362"/>
    </location>
</feature>
<feature type="compositionally biased region" description="Pro residues" evidence="1">
    <location>
        <begin position="45"/>
        <end position="54"/>
    </location>
</feature>
<proteinExistence type="predicted"/>
<feature type="compositionally biased region" description="Acidic residues" evidence="1">
    <location>
        <begin position="573"/>
        <end position="587"/>
    </location>
</feature>
<gene>
    <name evidence="2" type="ORF">KVV02_005658</name>
</gene>
<name>A0A9P8CZ07_MORAP</name>
<feature type="region of interest" description="Disordered" evidence="1">
    <location>
        <begin position="501"/>
        <end position="644"/>
    </location>
</feature>
<feature type="compositionally biased region" description="Polar residues" evidence="1">
    <location>
        <begin position="211"/>
        <end position="224"/>
    </location>
</feature>
<feature type="compositionally biased region" description="Low complexity" evidence="1">
    <location>
        <begin position="599"/>
        <end position="635"/>
    </location>
</feature>
<dbReference type="Gene3D" id="1.20.120.2010">
    <property type="entry name" value="NAB conserved domain 2"/>
    <property type="match status" value="1"/>
</dbReference>